<keyword evidence="22" id="KW-1185">Reference proteome</keyword>
<dbReference type="SUPFAM" id="SSF63737">
    <property type="entry name" value="Leukotriene A4 hydrolase N-terminal domain"/>
    <property type="match status" value="1"/>
</dbReference>
<evidence type="ECO:0000313" key="21">
    <source>
        <dbReference type="EMBL" id="KAK9863355.1"/>
    </source>
</evidence>
<comment type="cofactor">
    <cofactor evidence="15">
        <name>Zn(2+)</name>
        <dbReference type="ChEBI" id="CHEBI:29105"/>
    </cofactor>
    <text evidence="15">Binds 1 zinc ion per subunit.</text>
</comment>
<organism evidence="21 22">
    <name type="scientific">Apatococcus fuscideae</name>
    <dbReference type="NCBI Taxonomy" id="2026836"/>
    <lineage>
        <taxon>Eukaryota</taxon>
        <taxon>Viridiplantae</taxon>
        <taxon>Chlorophyta</taxon>
        <taxon>core chlorophytes</taxon>
        <taxon>Trebouxiophyceae</taxon>
        <taxon>Chlorellales</taxon>
        <taxon>Chlorellaceae</taxon>
        <taxon>Apatococcus</taxon>
    </lineage>
</organism>
<keyword evidence="11" id="KW-0482">Metalloprotease</keyword>
<keyword evidence="13" id="KW-0325">Glycoprotein</keyword>
<feature type="transmembrane region" description="Helical" evidence="18">
    <location>
        <begin position="91"/>
        <end position="114"/>
    </location>
</feature>
<evidence type="ECO:0008006" key="23">
    <source>
        <dbReference type="Google" id="ProtNLM"/>
    </source>
</evidence>
<dbReference type="PANTHER" id="PTHR11533">
    <property type="entry name" value="PROTEASE M1 ZINC METALLOPROTEASE"/>
    <property type="match status" value="1"/>
</dbReference>
<evidence type="ECO:0000256" key="17">
    <source>
        <dbReference type="SAM" id="MobiDB-lite"/>
    </source>
</evidence>
<dbReference type="InterPro" id="IPR042097">
    <property type="entry name" value="Aminopeptidase_N-like_N_sf"/>
</dbReference>
<accession>A0AAW1T246</accession>
<name>A0AAW1T246_9CHLO</name>
<evidence type="ECO:0000259" key="19">
    <source>
        <dbReference type="Pfam" id="PF01433"/>
    </source>
</evidence>
<keyword evidence="5 18" id="KW-0812">Transmembrane</keyword>
<keyword evidence="10 18" id="KW-1133">Transmembrane helix</keyword>
<dbReference type="PANTHER" id="PTHR11533:SF299">
    <property type="entry name" value="AMINOPEPTIDASE"/>
    <property type="match status" value="1"/>
</dbReference>
<dbReference type="InterPro" id="IPR050344">
    <property type="entry name" value="Peptidase_M1_aminopeptidases"/>
</dbReference>
<feature type="binding site" evidence="15">
    <location>
        <position position="483"/>
    </location>
    <ligand>
        <name>Zn(2+)</name>
        <dbReference type="ChEBI" id="CHEBI:29105"/>
        <note>catalytic</note>
    </ligand>
</feature>
<reference evidence="21 22" key="1">
    <citation type="journal article" date="2024" name="Nat. Commun.">
        <title>Phylogenomics reveals the evolutionary origins of lichenization in chlorophyte algae.</title>
        <authorList>
            <person name="Puginier C."/>
            <person name="Libourel C."/>
            <person name="Otte J."/>
            <person name="Skaloud P."/>
            <person name="Haon M."/>
            <person name="Grisel S."/>
            <person name="Petersen M."/>
            <person name="Berrin J.G."/>
            <person name="Delaux P.M."/>
            <person name="Dal Grande F."/>
            <person name="Keller J."/>
        </authorList>
    </citation>
    <scope>NUCLEOTIDE SEQUENCE [LARGE SCALE GENOMIC DNA]</scope>
    <source>
        <strain evidence="21 22">SAG 2523</strain>
    </source>
</reference>
<comment type="caution">
    <text evidence="21">The sequence shown here is derived from an EMBL/GenBank/DDBJ whole genome shotgun (WGS) entry which is preliminary data.</text>
</comment>
<comment type="subcellular location">
    <subcellularLocation>
        <location evidence="1">Membrane</location>
        <topology evidence="1">Single-pass type II membrane protein</topology>
    </subcellularLocation>
</comment>
<evidence type="ECO:0000256" key="5">
    <source>
        <dbReference type="ARBA" id="ARBA00022692"/>
    </source>
</evidence>
<keyword evidence="4" id="KW-0645">Protease</keyword>
<dbReference type="GO" id="GO:0042277">
    <property type="term" value="F:peptide binding"/>
    <property type="evidence" value="ECO:0007669"/>
    <property type="project" value="TreeGrafter"/>
</dbReference>
<dbReference type="Gene3D" id="1.10.390.10">
    <property type="entry name" value="Neutral Protease Domain 2"/>
    <property type="match status" value="1"/>
</dbReference>
<keyword evidence="12 18" id="KW-0472">Membrane</keyword>
<feature type="non-terminal residue" evidence="21">
    <location>
        <position position="636"/>
    </location>
</feature>
<dbReference type="InterPro" id="IPR014782">
    <property type="entry name" value="Peptidase_M1_dom"/>
</dbReference>
<keyword evidence="7" id="KW-0378">Hydrolase</keyword>
<dbReference type="GO" id="GO:0070006">
    <property type="term" value="F:metalloaminopeptidase activity"/>
    <property type="evidence" value="ECO:0007669"/>
    <property type="project" value="TreeGrafter"/>
</dbReference>
<feature type="site" description="Transition state stabilizer" evidence="16">
    <location>
        <position position="548"/>
    </location>
</feature>
<dbReference type="GO" id="GO:0016020">
    <property type="term" value="C:membrane"/>
    <property type="evidence" value="ECO:0007669"/>
    <property type="project" value="UniProtKB-SubCell"/>
</dbReference>
<dbReference type="FunFam" id="1.10.390.10:FF:000006">
    <property type="entry name" value="Puromycin-sensitive aminopeptidase"/>
    <property type="match status" value="1"/>
</dbReference>
<dbReference type="AlphaFoldDB" id="A0AAW1T246"/>
<feature type="region of interest" description="Disordered" evidence="17">
    <location>
        <begin position="1"/>
        <end position="26"/>
    </location>
</feature>
<protein>
    <recommendedName>
        <fullName evidence="23">Aminopeptidase</fullName>
    </recommendedName>
</protein>
<feature type="active site" description="Proton acceptor" evidence="14">
    <location>
        <position position="461"/>
    </location>
</feature>
<dbReference type="GO" id="GO:0005737">
    <property type="term" value="C:cytoplasm"/>
    <property type="evidence" value="ECO:0007669"/>
    <property type="project" value="TreeGrafter"/>
</dbReference>
<comment type="similarity">
    <text evidence="2">Belongs to the peptidase M1 family.</text>
</comment>
<evidence type="ECO:0000256" key="13">
    <source>
        <dbReference type="ARBA" id="ARBA00023180"/>
    </source>
</evidence>
<evidence type="ECO:0000256" key="1">
    <source>
        <dbReference type="ARBA" id="ARBA00004606"/>
    </source>
</evidence>
<evidence type="ECO:0000256" key="15">
    <source>
        <dbReference type="PIRSR" id="PIRSR634016-3"/>
    </source>
</evidence>
<dbReference type="InterPro" id="IPR001930">
    <property type="entry name" value="Peptidase_M1"/>
</dbReference>
<dbReference type="Gene3D" id="2.60.40.1730">
    <property type="entry name" value="tricorn interacting facor f3 domain"/>
    <property type="match status" value="1"/>
</dbReference>
<dbReference type="InterPro" id="IPR027268">
    <property type="entry name" value="Peptidase_M4/M1_CTD_sf"/>
</dbReference>
<dbReference type="GO" id="GO:0006508">
    <property type="term" value="P:proteolysis"/>
    <property type="evidence" value="ECO:0007669"/>
    <property type="project" value="UniProtKB-KW"/>
</dbReference>
<keyword evidence="6 15" id="KW-0479">Metal-binding</keyword>
<dbReference type="PRINTS" id="PR00756">
    <property type="entry name" value="ALADIPTASE"/>
</dbReference>
<sequence length="636" mass="70247">MLTHEGSYDDQGGSENGYQNSARGFDRPNQNVFDLSMDYSDDEVLLDWEQYSGMRKYRACGCEWNWLIRCLHVPTTPPEWWYRYSRRQRHILLGLIASAVALAITLIVLVVVVATHGGLSHFALGGSDAANDVLPVPEDAMCNWTQWRLPEAVRPEQYWLRLTPQLQPPYRVDGTVKIDFHLANAQRCIVLSAAGLDITSIRLSTQQQMPASVVYNEDLGQATIKFGQEVNPLMTAHTLQLGFNYNLSDGLSGFYQSVYTGADEQDHLLATTQFEANAARKAFPCFDEPAFKAEFEVTLVVPENLTALSNMPQQSASTEGLGEGLVARTFMHTPPMSSYLLAFIVGNLTSVSGTVPAYTAAGQSAADAGPSRPVSVWGTPGKEESLREALDIAKKVLPAYEGLLKVPFALPKLDLVAIPDFAAGAMENWGLITYRETALLLDPEQAGISDKRYVASVVAHEMAHQWFGNLVTMGYWGELWLNEGFATYFEDLGATAARPDYLYKEYFFDEKETAAFEADALTTSNHPLATPGLDSDDAIEAMFDGISYDKGGSILRMLHAYLNDTIEYTSGDTFLAGLTQYLQMNEFGSVTSEKLWQALQASTTLNIPDMMHVWTYQQGAPLLSVTLRGSDVLVSQ</sequence>
<dbReference type="GO" id="GO:0043171">
    <property type="term" value="P:peptide catabolic process"/>
    <property type="evidence" value="ECO:0007669"/>
    <property type="project" value="TreeGrafter"/>
</dbReference>
<evidence type="ECO:0000259" key="20">
    <source>
        <dbReference type="Pfam" id="PF17900"/>
    </source>
</evidence>
<dbReference type="GO" id="GO:0005615">
    <property type="term" value="C:extracellular space"/>
    <property type="evidence" value="ECO:0007669"/>
    <property type="project" value="TreeGrafter"/>
</dbReference>
<evidence type="ECO:0000256" key="18">
    <source>
        <dbReference type="SAM" id="Phobius"/>
    </source>
</evidence>
<keyword evidence="9" id="KW-0735">Signal-anchor</keyword>
<feature type="domain" description="Peptidase M1 membrane alanine aminopeptidase" evidence="19">
    <location>
        <begin position="389"/>
        <end position="614"/>
    </location>
</feature>
<dbReference type="Proteomes" id="UP001485043">
    <property type="component" value="Unassembled WGS sequence"/>
</dbReference>
<dbReference type="FunFam" id="2.60.40.1730:FF:000001">
    <property type="entry name" value="Leucyl-cystinyl aminopeptidase"/>
    <property type="match status" value="1"/>
</dbReference>
<dbReference type="CDD" id="cd09601">
    <property type="entry name" value="M1_APN-Q_like"/>
    <property type="match status" value="1"/>
</dbReference>
<evidence type="ECO:0000256" key="10">
    <source>
        <dbReference type="ARBA" id="ARBA00022989"/>
    </source>
</evidence>
<dbReference type="Pfam" id="PF01433">
    <property type="entry name" value="Peptidase_M1"/>
    <property type="match status" value="1"/>
</dbReference>
<dbReference type="Pfam" id="PF17900">
    <property type="entry name" value="Peptidase_M1_N"/>
    <property type="match status" value="1"/>
</dbReference>
<evidence type="ECO:0000256" key="8">
    <source>
        <dbReference type="ARBA" id="ARBA00022833"/>
    </source>
</evidence>
<dbReference type="GO" id="GO:0008270">
    <property type="term" value="F:zinc ion binding"/>
    <property type="evidence" value="ECO:0007669"/>
    <property type="project" value="InterPro"/>
</dbReference>
<feature type="binding site" evidence="15">
    <location>
        <position position="464"/>
    </location>
    <ligand>
        <name>Zn(2+)</name>
        <dbReference type="ChEBI" id="CHEBI:29105"/>
        <note>catalytic</note>
    </ligand>
</feature>
<evidence type="ECO:0000256" key="11">
    <source>
        <dbReference type="ARBA" id="ARBA00023049"/>
    </source>
</evidence>
<evidence type="ECO:0000313" key="22">
    <source>
        <dbReference type="Proteomes" id="UP001485043"/>
    </source>
</evidence>
<evidence type="ECO:0000256" key="16">
    <source>
        <dbReference type="PIRSR" id="PIRSR634016-4"/>
    </source>
</evidence>
<evidence type="ECO:0000256" key="9">
    <source>
        <dbReference type="ARBA" id="ARBA00022968"/>
    </source>
</evidence>
<dbReference type="EMBL" id="JALJOV010000483">
    <property type="protein sequence ID" value="KAK9863355.1"/>
    <property type="molecule type" value="Genomic_DNA"/>
</dbReference>
<evidence type="ECO:0000256" key="6">
    <source>
        <dbReference type="ARBA" id="ARBA00022723"/>
    </source>
</evidence>
<feature type="binding site" evidence="15">
    <location>
        <position position="460"/>
    </location>
    <ligand>
        <name>Zn(2+)</name>
        <dbReference type="ChEBI" id="CHEBI:29105"/>
        <note>catalytic</note>
    </ligand>
</feature>
<keyword evidence="8 15" id="KW-0862">Zinc</keyword>
<feature type="domain" description="Aminopeptidase N-like N-terminal" evidence="20">
    <location>
        <begin position="155"/>
        <end position="340"/>
    </location>
</feature>
<evidence type="ECO:0000256" key="3">
    <source>
        <dbReference type="ARBA" id="ARBA00022438"/>
    </source>
</evidence>
<keyword evidence="3" id="KW-0031">Aminopeptidase</keyword>
<evidence type="ECO:0000256" key="12">
    <source>
        <dbReference type="ARBA" id="ARBA00023136"/>
    </source>
</evidence>
<dbReference type="InterPro" id="IPR034016">
    <property type="entry name" value="M1_APN-typ"/>
</dbReference>
<evidence type="ECO:0000256" key="2">
    <source>
        <dbReference type="ARBA" id="ARBA00010136"/>
    </source>
</evidence>
<dbReference type="InterPro" id="IPR045357">
    <property type="entry name" value="Aminopeptidase_N-like_N"/>
</dbReference>
<evidence type="ECO:0000256" key="14">
    <source>
        <dbReference type="PIRSR" id="PIRSR634016-1"/>
    </source>
</evidence>
<proteinExistence type="inferred from homology"/>
<gene>
    <name evidence="21" type="ORF">WJX84_004350</name>
</gene>
<evidence type="ECO:0000256" key="7">
    <source>
        <dbReference type="ARBA" id="ARBA00022801"/>
    </source>
</evidence>
<dbReference type="SUPFAM" id="SSF55486">
    <property type="entry name" value="Metalloproteases ('zincins'), catalytic domain"/>
    <property type="match status" value="1"/>
</dbReference>
<evidence type="ECO:0000256" key="4">
    <source>
        <dbReference type="ARBA" id="ARBA00022670"/>
    </source>
</evidence>
<feature type="compositionally biased region" description="Polar residues" evidence="17">
    <location>
        <begin position="16"/>
        <end position="26"/>
    </location>
</feature>